<keyword evidence="1" id="KW-0575">Peroxidase</keyword>
<evidence type="ECO:0000313" key="1">
    <source>
        <dbReference type="EMBL" id="TYK10117.1"/>
    </source>
</evidence>
<dbReference type="Proteomes" id="UP000321947">
    <property type="component" value="Unassembled WGS sequence"/>
</dbReference>
<dbReference type="GO" id="GO:0004601">
    <property type="term" value="F:peroxidase activity"/>
    <property type="evidence" value="ECO:0007669"/>
    <property type="project" value="UniProtKB-KW"/>
</dbReference>
<dbReference type="SUPFAM" id="SSF56672">
    <property type="entry name" value="DNA/RNA polymerases"/>
    <property type="match status" value="1"/>
</dbReference>
<reference evidence="1 2" key="1">
    <citation type="submission" date="2019-08" db="EMBL/GenBank/DDBJ databases">
        <title>Draft genome sequences of two oriental melons (Cucumis melo L. var makuwa).</title>
        <authorList>
            <person name="Kwon S.-Y."/>
        </authorList>
    </citation>
    <scope>NUCLEOTIDE SEQUENCE [LARGE SCALE GENOMIC DNA]</scope>
    <source>
        <strain evidence="2">cv. Chang Bougi</strain>
        <tissue evidence="1">Leaf</tissue>
    </source>
</reference>
<sequence>MDNPRENRCLETYLRCFCNEQPNRWDKSILWAGLWYNPTFHASAKTTSFQTVYGRPHFPWNFPAQCEGLGHRCKIDENCGLMLFIMNEEEDSEEAEVEEGTKPEVVELDTQFHPSGNWVRLIVLVILKGDPSSHSSKTWEVEDQGFLLEFQNMEIEEGNRDESDNEEKEEAVDHRILTLDGEKPINVRLHKYGHIQKEEIERLVIEMLQAVIIRLSRSPYSSPVLLVKKRDGDAVSVWTIAN</sequence>
<dbReference type="GO" id="GO:0003676">
    <property type="term" value="F:nucleic acid binding"/>
    <property type="evidence" value="ECO:0007669"/>
    <property type="project" value="InterPro"/>
</dbReference>
<dbReference type="Gene3D" id="3.10.10.10">
    <property type="entry name" value="HIV Type 1 Reverse Transcriptase, subunit A, domain 1"/>
    <property type="match status" value="1"/>
</dbReference>
<proteinExistence type="predicted"/>
<comment type="caution">
    <text evidence="1">The sequence shown here is derived from an EMBL/GenBank/DDBJ whole genome shotgun (WGS) entry which is preliminary data.</text>
</comment>
<organism evidence="1 2">
    <name type="scientific">Cucumis melo var. makuwa</name>
    <name type="common">Oriental melon</name>
    <dbReference type="NCBI Taxonomy" id="1194695"/>
    <lineage>
        <taxon>Eukaryota</taxon>
        <taxon>Viridiplantae</taxon>
        <taxon>Streptophyta</taxon>
        <taxon>Embryophyta</taxon>
        <taxon>Tracheophyta</taxon>
        <taxon>Spermatophyta</taxon>
        <taxon>Magnoliopsida</taxon>
        <taxon>eudicotyledons</taxon>
        <taxon>Gunneridae</taxon>
        <taxon>Pentapetalae</taxon>
        <taxon>rosids</taxon>
        <taxon>fabids</taxon>
        <taxon>Cucurbitales</taxon>
        <taxon>Cucurbitaceae</taxon>
        <taxon>Benincaseae</taxon>
        <taxon>Cucumis</taxon>
    </lineage>
</organism>
<keyword evidence="1" id="KW-0560">Oxidoreductase</keyword>
<dbReference type="Gene3D" id="3.30.420.10">
    <property type="entry name" value="Ribonuclease H-like superfamily/Ribonuclease H"/>
    <property type="match status" value="1"/>
</dbReference>
<gene>
    <name evidence="1" type="ORF">E5676_scaffold16G002590</name>
</gene>
<accession>A0A5D3CDR1</accession>
<dbReference type="EMBL" id="SSTD01011206">
    <property type="protein sequence ID" value="TYK10117.1"/>
    <property type="molecule type" value="Genomic_DNA"/>
</dbReference>
<name>A0A5D3CDR1_CUCMM</name>
<evidence type="ECO:0000313" key="2">
    <source>
        <dbReference type="Proteomes" id="UP000321947"/>
    </source>
</evidence>
<dbReference type="InterPro" id="IPR043502">
    <property type="entry name" value="DNA/RNA_pol_sf"/>
</dbReference>
<protein>
    <submittedName>
        <fullName evidence="1">Peroxidase 64</fullName>
    </submittedName>
</protein>
<dbReference type="InterPro" id="IPR036397">
    <property type="entry name" value="RNaseH_sf"/>
</dbReference>
<dbReference type="AlphaFoldDB" id="A0A5D3CDR1"/>